<proteinExistence type="predicted"/>
<dbReference type="Proteomes" id="UP001605036">
    <property type="component" value="Unassembled WGS sequence"/>
</dbReference>
<name>A0ABD1XW47_9MARC</name>
<gene>
    <name evidence="1" type="ORF">R1flu_024869</name>
</gene>
<keyword evidence="2" id="KW-1185">Reference proteome</keyword>
<comment type="caution">
    <text evidence="1">The sequence shown here is derived from an EMBL/GenBank/DDBJ whole genome shotgun (WGS) entry which is preliminary data.</text>
</comment>
<accession>A0ABD1XW47</accession>
<evidence type="ECO:0000313" key="2">
    <source>
        <dbReference type="Proteomes" id="UP001605036"/>
    </source>
</evidence>
<organism evidence="1 2">
    <name type="scientific">Riccia fluitans</name>
    <dbReference type="NCBI Taxonomy" id="41844"/>
    <lineage>
        <taxon>Eukaryota</taxon>
        <taxon>Viridiplantae</taxon>
        <taxon>Streptophyta</taxon>
        <taxon>Embryophyta</taxon>
        <taxon>Marchantiophyta</taxon>
        <taxon>Marchantiopsida</taxon>
        <taxon>Marchantiidae</taxon>
        <taxon>Marchantiales</taxon>
        <taxon>Ricciaceae</taxon>
        <taxon>Riccia</taxon>
    </lineage>
</organism>
<evidence type="ECO:0000313" key="1">
    <source>
        <dbReference type="EMBL" id="KAL2613177.1"/>
    </source>
</evidence>
<protein>
    <submittedName>
        <fullName evidence="1">Uncharacterized protein</fullName>
    </submittedName>
</protein>
<sequence length="95" mass="10697">MSVWIYRRRIVACDEDCSLGIASILYCYRVLGGTPVKNQIGNSSGHNLGKERVGSYRFREWKSISDRKRESRYKFSRLNHICALQAVAGLSGIGA</sequence>
<dbReference type="AlphaFoldDB" id="A0ABD1XW47"/>
<dbReference type="EMBL" id="JBHFFA010000007">
    <property type="protein sequence ID" value="KAL2613177.1"/>
    <property type="molecule type" value="Genomic_DNA"/>
</dbReference>
<reference evidence="1 2" key="1">
    <citation type="submission" date="2024-09" db="EMBL/GenBank/DDBJ databases">
        <title>Chromosome-scale assembly of Riccia fluitans.</title>
        <authorList>
            <person name="Paukszto L."/>
            <person name="Sawicki J."/>
            <person name="Karawczyk K."/>
            <person name="Piernik-Szablinska J."/>
            <person name="Szczecinska M."/>
            <person name="Mazdziarz M."/>
        </authorList>
    </citation>
    <scope>NUCLEOTIDE SEQUENCE [LARGE SCALE GENOMIC DNA]</scope>
    <source>
        <strain evidence="1">Rf_01</strain>
        <tissue evidence="1">Aerial parts of the thallus</tissue>
    </source>
</reference>